<organism evidence="2 3">
    <name type="scientific">Macrosiphum euphorbiae</name>
    <name type="common">potato aphid</name>
    <dbReference type="NCBI Taxonomy" id="13131"/>
    <lineage>
        <taxon>Eukaryota</taxon>
        <taxon>Metazoa</taxon>
        <taxon>Ecdysozoa</taxon>
        <taxon>Arthropoda</taxon>
        <taxon>Hexapoda</taxon>
        <taxon>Insecta</taxon>
        <taxon>Pterygota</taxon>
        <taxon>Neoptera</taxon>
        <taxon>Paraneoptera</taxon>
        <taxon>Hemiptera</taxon>
        <taxon>Sternorrhyncha</taxon>
        <taxon>Aphidomorpha</taxon>
        <taxon>Aphidoidea</taxon>
        <taxon>Aphididae</taxon>
        <taxon>Macrosiphini</taxon>
        <taxon>Macrosiphum</taxon>
    </lineage>
</organism>
<keyword evidence="3" id="KW-1185">Reference proteome</keyword>
<feature type="compositionally biased region" description="Low complexity" evidence="1">
    <location>
        <begin position="47"/>
        <end position="58"/>
    </location>
</feature>
<proteinExistence type="predicted"/>
<gene>
    <name evidence="2" type="ORF">MEUPH1_LOCUS564</name>
</gene>
<dbReference type="AlphaFoldDB" id="A0AAV0VNJ3"/>
<sequence>MFRLTSAGAAADAVTSASFTLSAGPPPLHPVRTQLPPPPAVTYANFGTPSSPMTTGTSAFRRDPVQKPCASVRGAEEKELKTYCRVSITEENLRSIVLQPVARRT</sequence>
<evidence type="ECO:0000256" key="1">
    <source>
        <dbReference type="SAM" id="MobiDB-lite"/>
    </source>
</evidence>
<comment type="caution">
    <text evidence="2">The sequence shown here is derived from an EMBL/GenBank/DDBJ whole genome shotgun (WGS) entry which is preliminary data.</text>
</comment>
<evidence type="ECO:0000313" key="2">
    <source>
        <dbReference type="EMBL" id="CAI6343276.1"/>
    </source>
</evidence>
<protein>
    <submittedName>
        <fullName evidence="2">Uncharacterized protein</fullName>
    </submittedName>
</protein>
<evidence type="ECO:0000313" key="3">
    <source>
        <dbReference type="Proteomes" id="UP001160148"/>
    </source>
</evidence>
<name>A0AAV0VNJ3_9HEMI</name>
<accession>A0AAV0VNJ3</accession>
<dbReference type="Proteomes" id="UP001160148">
    <property type="component" value="Unassembled WGS sequence"/>
</dbReference>
<dbReference type="EMBL" id="CARXXK010000001">
    <property type="protein sequence ID" value="CAI6343276.1"/>
    <property type="molecule type" value="Genomic_DNA"/>
</dbReference>
<reference evidence="2 3" key="1">
    <citation type="submission" date="2023-01" db="EMBL/GenBank/DDBJ databases">
        <authorList>
            <person name="Whitehead M."/>
        </authorList>
    </citation>
    <scope>NUCLEOTIDE SEQUENCE [LARGE SCALE GENOMIC DNA]</scope>
</reference>
<feature type="compositionally biased region" description="Pro residues" evidence="1">
    <location>
        <begin position="25"/>
        <end position="40"/>
    </location>
</feature>
<feature type="region of interest" description="Disordered" evidence="1">
    <location>
        <begin position="25"/>
        <end position="65"/>
    </location>
</feature>